<protein>
    <submittedName>
        <fullName evidence="3">Uncharacterized protein</fullName>
    </submittedName>
</protein>
<feature type="chain" id="PRO_5046623912" evidence="2">
    <location>
        <begin position="23"/>
        <end position="190"/>
    </location>
</feature>
<name>A0ABT0BCY5_9SPHN</name>
<accession>A0ABT0BCY5</accession>
<dbReference type="RefSeq" id="WP_244018920.1">
    <property type="nucleotide sequence ID" value="NZ_JALHLF010000023.1"/>
</dbReference>
<keyword evidence="4" id="KW-1185">Reference proteome</keyword>
<dbReference type="EMBL" id="JALHLF010000023">
    <property type="protein sequence ID" value="MCJ2182718.1"/>
    <property type="molecule type" value="Genomic_DNA"/>
</dbReference>
<evidence type="ECO:0000313" key="4">
    <source>
        <dbReference type="Proteomes" id="UP001162881"/>
    </source>
</evidence>
<dbReference type="Proteomes" id="UP001162881">
    <property type="component" value="Unassembled WGS sequence"/>
</dbReference>
<organism evidence="3 4">
    <name type="scientific">Novosphingobium organovorum</name>
    <dbReference type="NCBI Taxonomy" id="2930092"/>
    <lineage>
        <taxon>Bacteria</taxon>
        <taxon>Pseudomonadati</taxon>
        <taxon>Pseudomonadota</taxon>
        <taxon>Alphaproteobacteria</taxon>
        <taxon>Sphingomonadales</taxon>
        <taxon>Sphingomonadaceae</taxon>
        <taxon>Novosphingobium</taxon>
    </lineage>
</organism>
<proteinExistence type="predicted"/>
<reference evidence="3" key="1">
    <citation type="submission" date="2022-03" db="EMBL/GenBank/DDBJ databases">
        <title>Identification of a novel bacterium isolated from mangrove sediments.</title>
        <authorList>
            <person name="Pan X."/>
        </authorList>
    </citation>
    <scope>NUCLEOTIDE SEQUENCE</scope>
    <source>
        <strain evidence="3">B1949</strain>
    </source>
</reference>
<feature type="signal peptide" evidence="2">
    <location>
        <begin position="1"/>
        <end position="22"/>
    </location>
</feature>
<evidence type="ECO:0000256" key="2">
    <source>
        <dbReference type="SAM" id="SignalP"/>
    </source>
</evidence>
<feature type="region of interest" description="Disordered" evidence="1">
    <location>
        <begin position="117"/>
        <end position="140"/>
    </location>
</feature>
<gene>
    <name evidence="3" type="ORF">MTR62_08445</name>
</gene>
<comment type="caution">
    <text evidence="3">The sequence shown here is derived from an EMBL/GenBank/DDBJ whole genome shotgun (WGS) entry which is preliminary data.</text>
</comment>
<feature type="region of interest" description="Disordered" evidence="1">
    <location>
        <begin position="43"/>
        <end position="66"/>
    </location>
</feature>
<keyword evidence="2" id="KW-0732">Signal</keyword>
<evidence type="ECO:0000313" key="3">
    <source>
        <dbReference type="EMBL" id="MCJ2182718.1"/>
    </source>
</evidence>
<evidence type="ECO:0000256" key="1">
    <source>
        <dbReference type="SAM" id="MobiDB-lite"/>
    </source>
</evidence>
<sequence length="190" mass="19912">MYSRTIVYATLGLATFAFVTPAAPHASTFGYPYLRDAVPIDLGAPEIQPDDSATHTDAPPDTDTDTLADADILTAHATMPPSPDQEIDAACRAAARASNGGHDGTIIACFHGGQNTSQRIPHTATEDTSTHTGAPTPPDVSGLPGCLGPCITLHFGRVPPPVYYIDLKSIPEAPKGSDAWKISQGLQRQP</sequence>